<dbReference type="GO" id="GO:0003677">
    <property type="term" value="F:DNA binding"/>
    <property type="evidence" value="ECO:0007669"/>
    <property type="project" value="UniProtKB-UniRule"/>
</dbReference>
<feature type="region of interest" description="Disordered" evidence="6">
    <location>
        <begin position="1"/>
        <end position="131"/>
    </location>
</feature>
<keyword evidence="4 5" id="KW-0539">Nucleus</keyword>
<feature type="compositionally biased region" description="Low complexity" evidence="6">
    <location>
        <begin position="1"/>
        <end position="13"/>
    </location>
</feature>
<reference evidence="8" key="3">
    <citation type="submission" date="2021-06" db="EMBL/GenBank/DDBJ databases">
        <title>Chromosome-level genome assembly for S. haematobium.</title>
        <authorList>
            <person name="Stroehlein A.J."/>
        </authorList>
    </citation>
    <scope>NUCLEOTIDE SEQUENCE</scope>
</reference>
<feature type="region of interest" description="Disordered" evidence="6">
    <location>
        <begin position="1136"/>
        <end position="1162"/>
    </location>
</feature>
<feature type="compositionally biased region" description="Low complexity" evidence="6">
    <location>
        <begin position="311"/>
        <end position="328"/>
    </location>
</feature>
<dbReference type="GeneID" id="24593397"/>
<feature type="DNA-binding region" description="Homeobox" evidence="5">
    <location>
        <begin position="941"/>
        <end position="1003"/>
    </location>
</feature>
<feature type="compositionally biased region" description="Low complexity" evidence="6">
    <location>
        <begin position="722"/>
        <end position="733"/>
    </location>
</feature>
<evidence type="ECO:0000256" key="1">
    <source>
        <dbReference type="ARBA" id="ARBA00009661"/>
    </source>
</evidence>
<feature type="compositionally biased region" description="Polar residues" evidence="6">
    <location>
        <begin position="711"/>
        <end position="721"/>
    </location>
</feature>
<dbReference type="InterPro" id="IPR008422">
    <property type="entry name" value="KN_HD"/>
</dbReference>
<feature type="compositionally biased region" description="Low complexity" evidence="6">
    <location>
        <begin position="159"/>
        <end position="205"/>
    </location>
</feature>
<dbReference type="KEGG" id="shx:MS3_00006071"/>
<comment type="similarity">
    <text evidence="1">Belongs to the TALE/MEIS homeobox family.</text>
</comment>
<feature type="compositionally biased region" description="Low complexity" evidence="6">
    <location>
        <begin position="1321"/>
        <end position="1331"/>
    </location>
</feature>
<feature type="compositionally biased region" description="Low complexity" evidence="6">
    <location>
        <begin position="758"/>
        <end position="776"/>
    </location>
</feature>
<sequence length="1390" mass="146009">MNSSNNNNNSNNSKPRQNSPDTYTSMPRISTNRNTSVYSSSSSSSNKQLSNSNNMTNTKTSPADINSTCDEHNNNSNINTIPTSITTTSTLNLHSHHPYHPANVSSTTTLSSSTSSSISTASLSTSSIDPGLVTMSNLNTTCIGTDQSTVTTPALLTNESSNSLSSRSCDSTTSNLIVNSPNRSVTTTNNNNNTNNNNVSSSNSTTKRKNSPTTTEDDLTTANTNNSNNNNNIQSYYSTTYPNTSTIAGSNSLMHSGISIATGGINNNTNTMNNNNSHRLSSNNPVTGGTHSHLNYSDINSRHVGNNMSQSNLSNSTASVTASTGSASIPGGANSGSLNNAVNIGHGMNNAETTIHKARSALYEHPLFPLLALIFEKCELATCTPRDPMSAAAAAASASGNTNTGNMEVWSSESFNEDIIVFAKELVNSQKTIRTGDPELDSLIIQAIQVLRFHLLEIEKVHELCDNFCSRYITCLRGKMPIDLVIEDRDSAGSTGSGNSPQPVNCSMNQSIINSNTSLGLQHGNLPSGHSTTTTPTTNLFNNLIDDSNGGLNMQHNLSHPNIGNFANNNNNNNNNQHHSGFHGDPAAAYAAVAAAAAASSVTQMGGLLGLGGMYPCSNLPAGSSNAFHSMFGGGGSGGDPRYNPNPHNSPMSGFSDSSSYYAQQQQLHHNHHQQQLHPHHGNHSNYPGLYSNPSGFGGGSELRPPHLGSPYTNHPSGLSGNFNNNTNNNSQNFIGHLPSGHGGTNLTGFGQHQLSADALSSSSSSGMVGRSKNSSPLLGSVGSRRSPDADDRTSPNGGGNTCHRNGASGCGNSNNRGSGGGGCDGNGGGGGDGSGGGGGGGDRGRSSDNSGGGGRTASGTTISNTQHIADHSLVRQTHNHHPHSLNHMSQNLSQSNTPMSRSHGNASQDMNSEAGDGIDNSIGSGENFDEFDLEEKSIKRQKKRGIFPKAATNIMRAWLFQHLSHPYPSEEQKKQLATDTGLTILQVNNWFINARRRIVQPMIDQSNRAGPHGYPPDAAGCLPYMDNQHFAAYGRPGFHPSSLRPEEFYAAAAAAAVGNNASAGDLDGHLNSGRPNLPGGGGYISNYLGGGSLPDSDFSNPNNYQRGGGGLFPNSGNGVGGVGAYPPILGGHLPYGPYSTPSPTPPSNTPNHMSGRHSNQFPGQFGLFQNSHNSNNISDSNNNYNYTANESKMRTAADVDSVQKATLAVAQYAAALALQQQQQQSLKRNYSATNTTTATTTNNNHNPNLSNNSTLSLSTTGYNSPNYRGMSNGHSMSSGHPTPLSPTHNDNSIFNGPNNVMNNIPSAHLQHSINNPTAGSPTSSSSSPSSFPVLNRHTNLNLSNYTHHTNHVTGHHHHSHHHHSSGGFLPSVGGQDTIPQPSLQDIHAG</sequence>
<comment type="subcellular location">
    <subcellularLocation>
        <location evidence="5">Nucleus</location>
    </subcellularLocation>
</comment>
<name>A0A922LH12_SCHHA</name>
<dbReference type="SUPFAM" id="SSF46689">
    <property type="entry name" value="Homeodomain-like"/>
    <property type="match status" value="1"/>
</dbReference>
<feature type="compositionally biased region" description="Low complexity" evidence="6">
    <location>
        <begin position="74"/>
        <end position="93"/>
    </location>
</feature>
<feature type="compositionally biased region" description="Basic residues" evidence="6">
    <location>
        <begin position="1349"/>
        <end position="1365"/>
    </location>
</feature>
<keyword evidence="2 5" id="KW-0238">DNA-binding</keyword>
<feature type="compositionally biased region" description="Low complexity" evidence="6">
    <location>
        <begin position="656"/>
        <end position="668"/>
    </location>
</feature>
<dbReference type="InterPro" id="IPR001356">
    <property type="entry name" value="HD"/>
</dbReference>
<feature type="region of interest" description="Disordered" evidence="6">
    <location>
        <begin position="758"/>
        <end position="809"/>
    </location>
</feature>
<dbReference type="Proteomes" id="UP000471633">
    <property type="component" value="Unassembled WGS sequence"/>
</dbReference>
<feature type="compositionally biased region" description="Low complexity" evidence="6">
    <location>
        <begin position="105"/>
        <end position="128"/>
    </location>
</feature>
<feature type="compositionally biased region" description="Polar residues" evidence="6">
    <location>
        <begin position="1286"/>
        <end position="1320"/>
    </location>
</feature>
<keyword evidence="9" id="KW-1185">Reference proteome</keyword>
<dbReference type="PROSITE" id="PS50071">
    <property type="entry name" value="HOMEOBOX_2"/>
    <property type="match status" value="1"/>
</dbReference>
<feature type="region of interest" description="Disordered" evidence="6">
    <location>
        <begin position="834"/>
        <end position="862"/>
    </location>
</feature>
<feature type="region of interest" description="Disordered" evidence="6">
    <location>
        <begin position="159"/>
        <end position="232"/>
    </location>
</feature>
<reference evidence="8" key="2">
    <citation type="journal article" date="2019" name="Gigascience">
        <title>High-quality Schistosoma haematobium genome achieved by single-molecule and long-range sequencing.</title>
        <authorList>
            <person name="Stroehlein A.J."/>
            <person name="Korhonen P.K."/>
            <person name="Chong T.M."/>
            <person name="Lim Y.L."/>
            <person name="Chan K.G."/>
            <person name="Webster B."/>
            <person name="Rollinson D."/>
            <person name="Brindley P.J."/>
            <person name="Gasser R.B."/>
            <person name="Young N.D."/>
        </authorList>
    </citation>
    <scope>NUCLEOTIDE SEQUENCE</scope>
</reference>
<feature type="region of interest" description="Disordered" evidence="6">
    <location>
        <begin position="877"/>
        <end position="928"/>
    </location>
</feature>
<evidence type="ECO:0000256" key="5">
    <source>
        <dbReference type="PROSITE-ProRule" id="PRU00108"/>
    </source>
</evidence>
<dbReference type="EMBL" id="AMPZ03000004">
    <property type="protein sequence ID" value="KAH9584494.1"/>
    <property type="molecule type" value="Genomic_DNA"/>
</dbReference>
<feature type="region of interest" description="Disordered" evidence="6">
    <location>
        <begin position="311"/>
        <end position="334"/>
    </location>
</feature>
<feature type="compositionally biased region" description="Low complexity" evidence="6">
    <location>
        <begin position="30"/>
        <end position="61"/>
    </location>
</feature>
<evidence type="ECO:0000259" key="7">
    <source>
        <dbReference type="PROSITE" id="PS50071"/>
    </source>
</evidence>
<reference evidence="8" key="4">
    <citation type="journal article" date="2022" name="PLoS Pathog.">
        <title>Chromosome-level genome of Schistosoma haematobium underpins genome-wide explorations of molecular variation.</title>
        <authorList>
            <person name="Stroehlein A.J."/>
            <person name="Korhonen P.K."/>
            <person name="Lee V.V."/>
            <person name="Ralph S.A."/>
            <person name="Mentink-Kane M."/>
            <person name="You H."/>
            <person name="McManus D.P."/>
            <person name="Tchuente L.T."/>
            <person name="Stothard J.R."/>
            <person name="Kaur P."/>
            <person name="Dudchenko O."/>
            <person name="Aiden E.L."/>
            <person name="Yang B."/>
            <person name="Yang H."/>
            <person name="Emery A.M."/>
            <person name="Webster B.L."/>
            <person name="Brindley P.J."/>
            <person name="Rollinson D."/>
            <person name="Chang B.C.H."/>
            <person name="Gasser R.B."/>
            <person name="Young N.D."/>
        </authorList>
    </citation>
    <scope>NUCLEOTIDE SEQUENCE</scope>
</reference>
<evidence type="ECO:0000256" key="6">
    <source>
        <dbReference type="SAM" id="MobiDB-lite"/>
    </source>
</evidence>
<dbReference type="InterPro" id="IPR050224">
    <property type="entry name" value="TALE_homeobox"/>
</dbReference>
<accession>A0A922LH12</accession>
<dbReference type="GO" id="GO:0005634">
    <property type="term" value="C:nucleus"/>
    <property type="evidence" value="ECO:0007669"/>
    <property type="project" value="UniProtKB-SubCell"/>
</dbReference>
<feature type="compositionally biased region" description="Low complexity" evidence="6">
    <location>
        <begin position="1236"/>
        <end position="1281"/>
    </location>
</feature>
<dbReference type="Gene3D" id="1.10.10.60">
    <property type="entry name" value="Homeodomain-like"/>
    <property type="match status" value="1"/>
</dbReference>
<evidence type="ECO:0000256" key="4">
    <source>
        <dbReference type="ARBA" id="ARBA00023242"/>
    </source>
</evidence>
<gene>
    <name evidence="8" type="primary">MEIS2</name>
    <name evidence="8" type="ORF">MS3_00006071</name>
</gene>
<feature type="compositionally biased region" description="Low complexity" evidence="6">
    <location>
        <begin position="220"/>
        <end position="232"/>
    </location>
</feature>
<reference evidence="8" key="1">
    <citation type="journal article" date="2012" name="Nat. Genet.">
        <title>Whole-genome sequence of Schistosoma haematobium.</title>
        <authorList>
            <person name="Young N.D."/>
            <person name="Jex A.R."/>
            <person name="Li B."/>
            <person name="Liu S."/>
            <person name="Yang L."/>
            <person name="Xiong Z."/>
            <person name="Li Y."/>
            <person name="Cantacessi C."/>
            <person name="Hall R.S."/>
            <person name="Xu X."/>
            <person name="Chen F."/>
            <person name="Wu X."/>
            <person name="Zerlotini A."/>
            <person name="Oliveira G."/>
            <person name="Hofmann A."/>
            <person name="Zhang G."/>
            <person name="Fang X."/>
            <person name="Kang Y."/>
            <person name="Campbell B.E."/>
            <person name="Loukas A."/>
            <person name="Ranganathan S."/>
            <person name="Rollinson D."/>
            <person name="Rinaldi G."/>
            <person name="Brindley P.J."/>
            <person name="Yang H."/>
            <person name="Wang J."/>
            <person name="Wang J."/>
            <person name="Gasser R.B."/>
        </authorList>
    </citation>
    <scope>NUCLEOTIDE SEQUENCE</scope>
</reference>
<feature type="compositionally biased region" description="Basic residues" evidence="6">
    <location>
        <begin position="669"/>
        <end position="683"/>
    </location>
</feature>
<dbReference type="GO" id="GO:0006355">
    <property type="term" value="P:regulation of DNA-templated transcription"/>
    <property type="evidence" value="ECO:0007669"/>
    <property type="project" value="InterPro"/>
</dbReference>
<dbReference type="RefSeq" id="XP_051067321.1">
    <property type="nucleotide sequence ID" value="XM_051214170.1"/>
</dbReference>
<evidence type="ECO:0000313" key="8">
    <source>
        <dbReference type="EMBL" id="KAH9584494.1"/>
    </source>
</evidence>
<evidence type="ECO:0000256" key="2">
    <source>
        <dbReference type="ARBA" id="ARBA00023125"/>
    </source>
</evidence>
<feature type="domain" description="Homeobox" evidence="7">
    <location>
        <begin position="939"/>
        <end position="1002"/>
    </location>
</feature>
<feature type="compositionally biased region" description="Polar residues" evidence="6">
    <location>
        <begin position="646"/>
        <end position="655"/>
    </location>
</feature>
<comment type="caution">
    <text evidence="8">The sequence shown here is derived from an EMBL/GenBank/DDBJ whole genome shotgun (WGS) entry which is preliminary data.</text>
</comment>
<proteinExistence type="inferred from homology"/>
<evidence type="ECO:0000256" key="3">
    <source>
        <dbReference type="ARBA" id="ARBA00023155"/>
    </source>
</evidence>
<feature type="region of interest" description="Disordered" evidence="6">
    <location>
        <begin position="1236"/>
        <end position="1390"/>
    </location>
</feature>
<dbReference type="FunFam" id="1.10.10.60:FF:000004">
    <property type="entry name" value="Meis2 homeobox isoform 2c"/>
    <property type="match status" value="1"/>
</dbReference>
<keyword evidence="3 5" id="KW-0371">Homeobox</keyword>
<organism evidence="8 9">
    <name type="scientific">Schistosoma haematobium</name>
    <name type="common">Blood fluke</name>
    <dbReference type="NCBI Taxonomy" id="6185"/>
    <lineage>
        <taxon>Eukaryota</taxon>
        <taxon>Metazoa</taxon>
        <taxon>Spiralia</taxon>
        <taxon>Lophotrochozoa</taxon>
        <taxon>Platyhelminthes</taxon>
        <taxon>Trematoda</taxon>
        <taxon>Digenea</taxon>
        <taxon>Strigeidida</taxon>
        <taxon>Schistosomatoidea</taxon>
        <taxon>Schistosomatidae</taxon>
        <taxon>Schistosoma</taxon>
    </lineage>
</organism>
<dbReference type="Pfam" id="PF16493">
    <property type="entry name" value="Meis_PKNOX_N"/>
    <property type="match status" value="1"/>
</dbReference>
<protein>
    <submittedName>
        <fullName evidence="8">Homeobox protein Meis2</fullName>
    </submittedName>
</protein>
<dbReference type="Pfam" id="PF05920">
    <property type="entry name" value="Homeobox_KN"/>
    <property type="match status" value="1"/>
</dbReference>
<feature type="compositionally biased region" description="Polar residues" evidence="6">
    <location>
        <begin position="1337"/>
        <end position="1346"/>
    </location>
</feature>
<feature type="compositionally biased region" description="Polar residues" evidence="6">
    <location>
        <begin position="887"/>
        <end position="912"/>
    </location>
</feature>
<dbReference type="PANTHER" id="PTHR11850">
    <property type="entry name" value="HOMEOBOX PROTEIN TRANSCRIPTION FACTORS"/>
    <property type="match status" value="1"/>
</dbReference>
<dbReference type="InterPro" id="IPR032453">
    <property type="entry name" value="PKNOX/Meis_N"/>
</dbReference>
<dbReference type="CDD" id="cd00086">
    <property type="entry name" value="homeodomain"/>
    <property type="match status" value="1"/>
</dbReference>
<dbReference type="CTD" id="4212"/>
<dbReference type="SMART" id="SM00389">
    <property type="entry name" value="HOX"/>
    <property type="match status" value="1"/>
</dbReference>
<evidence type="ECO:0000313" key="9">
    <source>
        <dbReference type="Proteomes" id="UP000471633"/>
    </source>
</evidence>
<feature type="compositionally biased region" description="Polar residues" evidence="6">
    <location>
        <begin position="14"/>
        <end position="29"/>
    </location>
</feature>
<dbReference type="InterPro" id="IPR009057">
    <property type="entry name" value="Homeodomain-like_sf"/>
</dbReference>
<feature type="region of interest" description="Disordered" evidence="6">
    <location>
        <begin position="638"/>
        <end position="740"/>
    </location>
</feature>